<accession>A0AC35TZW8</accession>
<proteinExistence type="predicted"/>
<dbReference type="Proteomes" id="UP000095286">
    <property type="component" value="Unplaced"/>
</dbReference>
<name>A0AC35TZW8_9BILA</name>
<evidence type="ECO:0000313" key="1">
    <source>
        <dbReference type="Proteomes" id="UP000095286"/>
    </source>
</evidence>
<reference evidence="2" key="1">
    <citation type="submission" date="2016-11" db="UniProtKB">
        <authorList>
            <consortium name="WormBaseParasite"/>
        </authorList>
    </citation>
    <scope>IDENTIFICATION</scope>
    <source>
        <strain evidence="2">KR3021</strain>
    </source>
</reference>
<dbReference type="WBParaSite" id="RSKR_0000618200.1">
    <property type="protein sequence ID" value="RSKR_0000618200.1"/>
    <property type="gene ID" value="RSKR_0000618200"/>
</dbReference>
<protein>
    <submittedName>
        <fullName evidence="2">Ubiquitin-like protein</fullName>
    </submittedName>
</protein>
<organism evidence="1 2">
    <name type="scientific">Rhabditophanes sp. KR3021</name>
    <dbReference type="NCBI Taxonomy" id="114890"/>
    <lineage>
        <taxon>Eukaryota</taxon>
        <taxon>Metazoa</taxon>
        <taxon>Ecdysozoa</taxon>
        <taxon>Nematoda</taxon>
        <taxon>Chromadorea</taxon>
        <taxon>Rhabditida</taxon>
        <taxon>Tylenchina</taxon>
        <taxon>Panagrolaimomorpha</taxon>
        <taxon>Strongyloidoidea</taxon>
        <taxon>Alloionematidae</taxon>
        <taxon>Rhabditophanes</taxon>
    </lineage>
</organism>
<sequence length="458" mass="49525">MSEESPKMLSLNVKKLTDKVVVQIGEDATILELKSAITKVTSDPEDRQRIIYSGKICKDNEVLKELGIKDQQTIHLVVSQLGPAPPKPSTAASAQPSNAANTSAPRQAAPAGGNMEYMSQMMNNPMMQSIMSNPELIRSMLGSNPQIQQMIERNPEMGHILNDPALLRRTMDMMRNPNAFNELMRSNDQAIRNLHGIPGGEAALERLYQNVQEPLLSSNANPFAALGNSNTTPSRSQRAGVENAEALPNPWGGPATTPTASGQAPRMPGMGGAGMNSFAESMLQNMTPEMSEAMTQMMSDPGMMQQLMSAAGGNADEESMNRMSQAMSNPRMLQAMSNPRMLQALSNPRVMDALRQIREAYEVLRVEAPGLMQMGGAIPGMQGDPSQLLAQFGQLSTDNDAAAAAAANLNNIPPEERFKDQLEQLVSMGFSNKENNIRALIACFGDVNAAVERLLNTL</sequence>
<evidence type="ECO:0000313" key="2">
    <source>
        <dbReference type="WBParaSite" id="RSKR_0000618200.1"/>
    </source>
</evidence>